<keyword evidence="3" id="KW-1185">Reference proteome</keyword>
<feature type="transmembrane region" description="Helical" evidence="1">
    <location>
        <begin position="60"/>
        <end position="77"/>
    </location>
</feature>
<dbReference type="Gramene" id="OB04G24030.1">
    <property type="protein sequence ID" value="OB04G24030.1"/>
    <property type="gene ID" value="OB04G24030"/>
</dbReference>
<keyword evidence="1" id="KW-1133">Transmembrane helix</keyword>
<dbReference type="HOGENOM" id="CLU_2378914_0_0_1"/>
<keyword evidence="1" id="KW-0472">Membrane</keyword>
<evidence type="ECO:0000313" key="3">
    <source>
        <dbReference type="Proteomes" id="UP000006038"/>
    </source>
</evidence>
<evidence type="ECO:0000256" key="1">
    <source>
        <dbReference type="SAM" id="Phobius"/>
    </source>
</evidence>
<dbReference type="AlphaFoldDB" id="J3LZ28"/>
<name>J3LZ28_ORYBR</name>
<dbReference type="EnsemblPlants" id="OB04G24030.1">
    <property type="protein sequence ID" value="OB04G24030.1"/>
    <property type="gene ID" value="OB04G24030"/>
</dbReference>
<evidence type="ECO:0000313" key="2">
    <source>
        <dbReference type="EnsemblPlants" id="OB04G24030.1"/>
    </source>
</evidence>
<protein>
    <submittedName>
        <fullName evidence="2">Uncharacterized protein</fullName>
    </submittedName>
</protein>
<sequence length="95" mass="11157">ASFSVVLNRNIKLLLSANTWPTAKARIVVPSWLAHRLGGRPWFASPHTDGDGVEIRYKTIFFWIFVNYFFLCLNMYFKKMINSSKNIYVKLRKEL</sequence>
<reference evidence="2" key="2">
    <citation type="submission" date="2013-04" db="UniProtKB">
        <authorList>
            <consortium name="EnsemblPlants"/>
        </authorList>
    </citation>
    <scope>IDENTIFICATION</scope>
</reference>
<dbReference type="Proteomes" id="UP000006038">
    <property type="component" value="Chromosome 4"/>
</dbReference>
<reference evidence="2" key="1">
    <citation type="journal article" date="2013" name="Nat. Commun.">
        <title>Whole-genome sequencing of Oryza brachyantha reveals mechanisms underlying Oryza genome evolution.</title>
        <authorList>
            <person name="Chen J."/>
            <person name="Huang Q."/>
            <person name="Gao D."/>
            <person name="Wang J."/>
            <person name="Lang Y."/>
            <person name="Liu T."/>
            <person name="Li B."/>
            <person name="Bai Z."/>
            <person name="Luis Goicoechea J."/>
            <person name="Liang C."/>
            <person name="Chen C."/>
            <person name="Zhang W."/>
            <person name="Sun S."/>
            <person name="Liao Y."/>
            <person name="Zhang X."/>
            <person name="Yang L."/>
            <person name="Song C."/>
            <person name="Wang M."/>
            <person name="Shi J."/>
            <person name="Liu G."/>
            <person name="Liu J."/>
            <person name="Zhou H."/>
            <person name="Zhou W."/>
            <person name="Yu Q."/>
            <person name="An N."/>
            <person name="Chen Y."/>
            <person name="Cai Q."/>
            <person name="Wang B."/>
            <person name="Liu B."/>
            <person name="Min J."/>
            <person name="Huang Y."/>
            <person name="Wu H."/>
            <person name="Li Z."/>
            <person name="Zhang Y."/>
            <person name="Yin Y."/>
            <person name="Song W."/>
            <person name="Jiang J."/>
            <person name="Jackson S.A."/>
            <person name="Wing R.A."/>
            <person name="Wang J."/>
            <person name="Chen M."/>
        </authorList>
    </citation>
    <scope>NUCLEOTIDE SEQUENCE [LARGE SCALE GENOMIC DNA]</scope>
    <source>
        <strain evidence="2">cv. IRGC 101232</strain>
    </source>
</reference>
<proteinExistence type="predicted"/>
<organism evidence="2">
    <name type="scientific">Oryza brachyantha</name>
    <name type="common">malo sina</name>
    <dbReference type="NCBI Taxonomy" id="4533"/>
    <lineage>
        <taxon>Eukaryota</taxon>
        <taxon>Viridiplantae</taxon>
        <taxon>Streptophyta</taxon>
        <taxon>Embryophyta</taxon>
        <taxon>Tracheophyta</taxon>
        <taxon>Spermatophyta</taxon>
        <taxon>Magnoliopsida</taxon>
        <taxon>Liliopsida</taxon>
        <taxon>Poales</taxon>
        <taxon>Poaceae</taxon>
        <taxon>BOP clade</taxon>
        <taxon>Oryzoideae</taxon>
        <taxon>Oryzeae</taxon>
        <taxon>Oryzinae</taxon>
        <taxon>Oryza</taxon>
    </lineage>
</organism>
<accession>J3LZ28</accession>
<keyword evidence="1" id="KW-0812">Transmembrane</keyword>